<dbReference type="InterPro" id="IPR036084">
    <property type="entry name" value="Ser_inhib-like_sf"/>
</dbReference>
<dbReference type="InterPro" id="IPR050780">
    <property type="entry name" value="Mucin_vWF_Thrombospondin_sf"/>
</dbReference>
<keyword evidence="1 3" id="KW-1015">Disulfide bond</keyword>
<dbReference type="SMART" id="SM00832">
    <property type="entry name" value="C8"/>
    <property type="match status" value="1"/>
</dbReference>
<dbReference type="EMBL" id="JARBDR010000342">
    <property type="protein sequence ID" value="KAJ8313588.1"/>
    <property type="molecule type" value="Genomic_DNA"/>
</dbReference>
<dbReference type="Pfam" id="PF08742">
    <property type="entry name" value="C8"/>
    <property type="match status" value="1"/>
</dbReference>
<feature type="domain" description="VWFD" evidence="6">
    <location>
        <begin position="582"/>
        <end position="761"/>
    </location>
</feature>
<feature type="signal peptide" evidence="4">
    <location>
        <begin position="1"/>
        <end position="25"/>
    </location>
</feature>
<gene>
    <name evidence="7" type="ORF">KUTeg_008149</name>
</gene>
<organism evidence="7 8">
    <name type="scientific">Tegillarca granosa</name>
    <name type="common">Malaysian cockle</name>
    <name type="synonym">Anadara granosa</name>
    <dbReference type="NCBI Taxonomy" id="220873"/>
    <lineage>
        <taxon>Eukaryota</taxon>
        <taxon>Metazoa</taxon>
        <taxon>Spiralia</taxon>
        <taxon>Lophotrochozoa</taxon>
        <taxon>Mollusca</taxon>
        <taxon>Bivalvia</taxon>
        <taxon>Autobranchia</taxon>
        <taxon>Pteriomorphia</taxon>
        <taxon>Arcoida</taxon>
        <taxon>Arcoidea</taxon>
        <taxon>Arcidae</taxon>
        <taxon>Tegillarca</taxon>
    </lineage>
</organism>
<evidence type="ECO:0000259" key="5">
    <source>
        <dbReference type="PROSITE" id="PS50026"/>
    </source>
</evidence>
<keyword evidence="4" id="KW-0732">Signal</keyword>
<protein>
    <recommendedName>
        <fullName evidence="9">VWFD domain-containing protein</fullName>
    </recommendedName>
</protein>
<evidence type="ECO:0000256" key="1">
    <source>
        <dbReference type="ARBA" id="ARBA00023157"/>
    </source>
</evidence>
<evidence type="ECO:0000313" key="7">
    <source>
        <dbReference type="EMBL" id="KAJ8313588.1"/>
    </source>
</evidence>
<keyword evidence="8" id="KW-1185">Reference proteome</keyword>
<proteinExistence type="predicted"/>
<keyword evidence="2" id="KW-0325">Glycoprotein</keyword>
<dbReference type="InterPro" id="IPR002919">
    <property type="entry name" value="TIL_dom"/>
</dbReference>
<reference evidence="7 8" key="1">
    <citation type="submission" date="2022-12" db="EMBL/GenBank/DDBJ databases">
        <title>Chromosome-level genome of Tegillarca granosa.</title>
        <authorList>
            <person name="Kim J."/>
        </authorList>
    </citation>
    <scope>NUCLEOTIDE SEQUENCE [LARGE SCALE GENOMIC DNA]</scope>
    <source>
        <strain evidence="7">Teg-2019</strain>
        <tissue evidence="7">Adductor muscle</tissue>
    </source>
</reference>
<dbReference type="InterPro" id="IPR001846">
    <property type="entry name" value="VWF_type-D"/>
</dbReference>
<feature type="domain" description="EGF-like" evidence="5">
    <location>
        <begin position="107"/>
        <end position="138"/>
    </location>
</feature>
<dbReference type="Proteomes" id="UP001217089">
    <property type="component" value="Unassembled WGS sequence"/>
</dbReference>
<dbReference type="InterPro" id="IPR014853">
    <property type="entry name" value="VWF/SSPO/ZAN-like_Cys-rich_dom"/>
</dbReference>
<evidence type="ECO:0000256" key="4">
    <source>
        <dbReference type="SAM" id="SignalP"/>
    </source>
</evidence>
<dbReference type="Pfam" id="PF00094">
    <property type="entry name" value="VWD"/>
    <property type="match status" value="2"/>
</dbReference>
<dbReference type="SUPFAM" id="SSF57567">
    <property type="entry name" value="Serine protease inhibitors"/>
    <property type="match status" value="2"/>
</dbReference>
<dbReference type="PROSITE" id="PS00022">
    <property type="entry name" value="EGF_1"/>
    <property type="match status" value="1"/>
</dbReference>
<dbReference type="PROSITE" id="PS51233">
    <property type="entry name" value="VWFD"/>
    <property type="match status" value="2"/>
</dbReference>
<name>A0ABQ9FD42_TEGGR</name>
<comment type="caution">
    <text evidence="7">The sequence shown here is derived from an EMBL/GenBank/DDBJ whole genome shotgun (WGS) entry which is preliminary data.</text>
</comment>
<dbReference type="Pfam" id="PF01826">
    <property type="entry name" value="TIL"/>
    <property type="match status" value="2"/>
</dbReference>
<dbReference type="PROSITE" id="PS50026">
    <property type="entry name" value="EGF_3"/>
    <property type="match status" value="1"/>
</dbReference>
<dbReference type="SMART" id="SM00216">
    <property type="entry name" value="VWD"/>
    <property type="match status" value="2"/>
</dbReference>
<feature type="chain" id="PRO_5046854385" description="VWFD domain-containing protein" evidence="4">
    <location>
        <begin position="26"/>
        <end position="1184"/>
    </location>
</feature>
<feature type="domain" description="VWFD" evidence="6">
    <location>
        <begin position="210"/>
        <end position="389"/>
    </location>
</feature>
<evidence type="ECO:0000259" key="6">
    <source>
        <dbReference type="PROSITE" id="PS51233"/>
    </source>
</evidence>
<evidence type="ECO:0008006" key="9">
    <source>
        <dbReference type="Google" id="ProtNLM"/>
    </source>
</evidence>
<comment type="caution">
    <text evidence="3">Lacks conserved residue(s) required for the propagation of feature annotation.</text>
</comment>
<dbReference type="PANTHER" id="PTHR11339">
    <property type="entry name" value="EXTRACELLULAR MATRIX GLYCOPROTEIN RELATED"/>
    <property type="match status" value="1"/>
</dbReference>
<evidence type="ECO:0000256" key="3">
    <source>
        <dbReference type="PROSITE-ProRule" id="PRU00076"/>
    </source>
</evidence>
<dbReference type="CDD" id="cd19941">
    <property type="entry name" value="TIL"/>
    <property type="match status" value="2"/>
</dbReference>
<evidence type="ECO:0000313" key="8">
    <source>
        <dbReference type="Proteomes" id="UP001217089"/>
    </source>
</evidence>
<dbReference type="InterPro" id="IPR000742">
    <property type="entry name" value="EGF"/>
</dbReference>
<dbReference type="PROSITE" id="PS01186">
    <property type="entry name" value="EGF_2"/>
    <property type="match status" value="1"/>
</dbReference>
<feature type="disulfide bond" evidence="3">
    <location>
        <begin position="128"/>
        <end position="137"/>
    </location>
</feature>
<keyword evidence="3" id="KW-0245">EGF-like domain</keyword>
<sequence>MTGTGTYLGLILWILITAKFNRISAQVNQPCTIDKQDTKPEYVRDNCNKFFQQYIVNGWSLNNVEGVNKPDFSKVFLDDSPFVCNYTRLATVVTKVCCVGYQGVNCDQYKCDPPCDHGTCGGPETCLCDAGWGGKRCNLAVLTDVAQLQYCFADQSCYSPKDDTAQTYSRTDCCASGSGGLAWGNAGGSCIKCANATQTIIEQISPLAFRTCRVSNLVQYRTFDGLYYKFAGLCTYILAQFGDHFTITSHIINPDSFIDMRRKVSIHISGKPPIDLEGGVAKYNGQVLAISREDDTPIGDTNCNCLKTGDWIRVYCQGFRLKVDSQTTVAISVENDDLQNTFVTGQLKGICGNSNGDASDDMITKGGSLTSSAIVFGQSWKTTTDMDCPNTQSFPNYCRTENETESDIISTDARSRCDVIRDKYVFEDCYTKVDIRYWADICENLVCKAQTEEEKEAARCSVVEEFASKCREANVIVEWRQSNRCPRTCPQNMVYKEFASECQMTCRSLHTLFDPDCYNRKTSGCFCANGYVLQQDVCVKISECKCQFREHFYPTGEKIKIGCKSCECNIGTWQCEEDVCDGTCDYFGIGHMNTFDNFMYSFEPAPCRYTLLEMADPNASPFTIEMDFKPCSNYINRNCPNSVTIRYGNTKVVLRTSKEVLISVGSNSLSSEKLPYISTEMHIKALTTEFTEAKFKGGESILWDSRNQLSIRLPPNSYNRKIRGPCGNFNYDMRDEWYNRQNGEEINEVHFAYGYIDEECQDKELKEIVLCDKNTPAHDNAVATCSIIKTSMFEELQVENSELLKFYYEACVQDMCAIEEMSDKKAMCQSLLMLSRQCGKYNINTDLLANASVVESCSEYFHCSYGEFTSCADKCRGSCRDVQFPHPGCTMECIPGCACSNGNLLDNNGICVDLSGCTCVDEYGATSSGAMPVYQAGQTIERQCGTCNCTNATWVCEQEDCDETVICPADQIKLVGQTTLPRTCRNPNPISPPTVYIQCGCAEDKVMTDLKNVHARVVMIIKMLVRPLYKDVTECTRIYVYVDESLKNKVEGMCGSYDDQNTNDLFVEDQPQDNGYALANSFKVDPQCPDIERNLTAENEDTCPVAIVNVSAQLCPTLLKVVHNLDFLLSGELKNCVQLCVNMVKNTLHVPLTVQINVIMLQLRSHIVMTLHAMKGVHVERDLY</sequence>
<dbReference type="Gene3D" id="2.10.25.10">
    <property type="entry name" value="Laminin"/>
    <property type="match status" value="3"/>
</dbReference>
<accession>A0ABQ9FD42</accession>
<evidence type="ECO:0000256" key="2">
    <source>
        <dbReference type="ARBA" id="ARBA00023180"/>
    </source>
</evidence>